<sequence length="183" mass="20379">MDAESWLDMFVRLCDLTDPNETPMTPQQKLHALLKNLKGSSLALALAGPHADYVCIMYRQREMYTRHDLTGNSLDSFNELRQRRGSPWRISNSCWLMRKSGARAEPSSGGCGNGRTQTHMASSPMWNFMAQANCPAGKVFAIRMTIGDRPLLALVDSGASLNFMDKDVLPAGHEIHRLGLMLI</sequence>
<dbReference type="Gene3D" id="2.40.70.10">
    <property type="entry name" value="Acid Proteases"/>
    <property type="match status" value="1"/>
</dbReference>
<name>A0A0H5QY92_9EUKA</name>
<dbReference type="GO" id="GO:0004190">
    <property type="term" value="F:aspartic-type endopeptidase activity"/>
    <property type="evidence" value="ECO:0007669"/>
    <property type="project" value="InterPro"/>
</dbReference>
<organism evidence="1">
    <name type="scientific">Spongospora subterranea</name>
    <dbReference type="NCBI Taxonomy" id="70186"/>
    <lineage>
        <taxon>Eukaryota</taxon>
        <taxon>Sar</taxon>
        <taxon>Rhizaria</taxon>
        <taxon>Endomyxa</taxon>
        <taxon>Phytomyxea</taxon>
        <taxon>Plasmodiophorida</taxon>
        <taxon>Plasmodiophoridae</taxon>
        <taxon>Spongospora</taxon>
    </lineage>
</organism>
<dbReference type="GO" id="GO:0006508">
    <property type="term" value="P:proteolysis"/>
    <property type="evidence" value="ECO:0007669"/>
    <property type="project" value="InterPro"/>
</dbReference>
<dbReference type="PROSITE" id="PS00141">
    <property type="entry name" value="ASP_PROTEASE"/>
    <property type="match status" value="1"/>
</dbReference>
<evidence type="ECO:0000313" key="1">
    <source>
        <dbReference type="EMBL" id="CRZ06895.1"/>
    </source>
</evidence>
<dbReference type="EMBL" id="HACM01006453">
    <property type="protein sequence ID" value="CRZ06895.1"/>
    <property type="molecule type" value="Transcribed_RNA"/>
</dbReference>
<dbReference type="InterPro" id="IPR021109">
    <property type="entry name" value="Peptidase_aspartic_dom_sf"/>
</dbReference>
<dbReference type="AlphaFoldDB" id="A0A0H5QY92"/>
<dbReference type="InterPro" id="IPR001969">
    <property type="entry name" value="Aspartic_peptidase_AS"/>
</dbReference>
<proteinExistence type="predicted"/>
<reference evidence="1" key="1">
    <citation type="submission" date="2015-04" db="EMBL/GenBank/DDBJ databases">
        <title>The genome sequence of the plant pathogenic Rhizarian Plasmodiophora brassicae reveals insights in its biotrophic life cycle and the origin of chitin synthesis.</title>
        <authorList>
            <person name="Schwelm A."/>
            <person name="Fogelqvist J."/>
            <person name="Knaust A."/>
            <person name="Julke S."/>
            <person name="Lilja T."/>
            <person name="Dhandapani V."/>
            <person name="Bonilla-Rosso G."/>
            <person name="Karlsson M."/>
            <person name="Shevchenko A."/>
            <person name="Choi S.R."/>
            <person name="Kim H.G."/>
            <person name="Park J.Y."/>
            <person name="Lim Y.P."/>
            <person name="Ludwig-Muller J."/>
            <person name="Dixelius C."/>
        </authorList>
    </citation>
    <scope>NUCLEOTIDE SEQUENCE</scope>
    <source>
        <tissue evidence="1">Potato root galls</tissue>
    </source>
</reference>
<accession>A0A0H5QY92</accession>
<protein>
    <submittedName>
        <fullName evidence="1">Uncharacterized protein</fullName>
    </submittedName>
</protein>